<evidence type="ECO:0000313" key="4">
    <source>
        <dbReference type="Proteomes" id="UP000685013"/>
    </source>
</evidence>
<dbReference type="PANTHER" id="PTHR28242:SF7">
    <property type="entry name" value="HISTIDINE-CONTAINING PHOSPHOTRANSFER PROTEIN"/>
    <property type="match status" value="1"/>
</dbReference>
<gene>
    <name evidence="3" type="primary">AHP2</name>
    <name evidence="3" type="ORF">SDJN03_03310</name>
</gene>
<dbReference type="AlphaFoldDB" id="A0AAV6P539"/>
<protein>
    <recommendedName>
        <fullName evidence="2">Histidine-containing phosphotransfer protein</fullName>
    </recommendedName>
</protein>
<comment type="caution">
    <text evidence="3">The sequence shown here is derived from an EMBL/GenBank/DDBJ whole genome shotgun (WGS) entry which is preliminary data.</text>
</comment>
<name>A0AAV6P539_9ROSI</name>
<dbReference type="InterPro" id="IPR045871">
    <property type="entry name" value="AHP1-5/YPD1"/>
</dbReference>
<dbReference type="PANTHER" id="PTHR28242">
    <property type="entry name" value="PHOSPHORELAY INTERMEDIATE PROTEIN YPD1"/>
    <property type="match status" value="1"/>
</dbReference>
<sequence length="188" mass="21932">MKNLHSFNGAHNTSNGLMQLLQGLLQDYVQSLLNEKIIDERFSQIRTKLEEPDFIQLINVYLNDVESRLSEFSCFIDSVDVNFSKLSLMAHKIEEKSTRIGARHMKLASIHLIQACDKEDHKLVSQSLCWMKHEFINTRNKLQPVLQAQIFSYSTANGHGSDQRSFYNLTAFKSFTAEIRMRYEWRKL</sequence>
<dbReference type="GO" id="GO:0009927">
    <property type="term" value="F:histidine phosphotransfer kinase activity"/>
    <property type="evidence" value="ECO:0007669"/>
    <property type="project" value="UniProtKB-UniRule"/>
</dbReference>
<organism evidence="3 4">
    <name type="scientific">Cucurbita argyrosperma subsp. sororia</name>
    <dbReference type="NCBI Taxonomy" id="37648"/>
    <lineage>
        <taxon>Eukaryota</taxon>
        <taxon>Viridiplantae</taxon>
        <taxon>Streptophyta</taxon>
        <taxon>Embryophyta</taxon>
        <taxon>Tracheophyta</taxon>
        <taxon>Spermatophyta</taxon>
        <taxon>Magnoliopsida</taxon>
        <taxon>eudicotyledons</taxon>
        <taxon>Gunneridae</taxon>
        <taxon>Pentapetalae</taxon>
        <taxon>rosids</taxon>
        <taxon>fabids</taxon>
        <taxon>Cucurbitales</taxon>
        <taxon>Cucurbitaceae</taxon>
        <taxon>Cucurbiteae</taxon>
        <taxon>Cucurbita</taxon>
    </lineage>
</organism>
<keyword evidence="1 2" id="KW-0902">Two-component regulatory system</keyword>
<dbReference type="GO" id="GO:0005634">
    <property type="term" value="C:nucleus"/>
    <property type="evidence" value="ECO:0007669"/>
    <property type="project" value="UniProtKB-SubCell"/>
</dbReference>
<accession>A0AAV6P539</accession>
<dbReference type="GO" id="GO:0000160">
    <property type="term" value="P:phosphorelay signal transduction system"/>
    <property type="evidence" value="ECO:0007669"/>
    <property type="project" value="UniProtKB-UniRule"/>
</dbReference>
<evidence type="ECO:0000256" key="2">
    <source>
        <dbReference type="RuleBase" id="RU369004"/>
    </source>
</evidence>
<comment type="subcellular location">
    <subcellularLocation>
        <location evidence="2">Cytoplasm</location>
        <location evidence="2">Cytosol</location>
    </subcellularLocation>
    <subcellularLocation>
        <location evidence="2">Nucleus</location>
    </subcellularLocation>
</comment>
<comment type="function">
    <text evidence="2">Functions as a two-component phosphorelay mediators between cytokinin sensor histidine kinases and response regulators (B-type ARRs). Plays an important role in propagating cytokinin signal transduction.</text>
</comment>
<dbReference type="GO" id="GO:0009736">
    <property type="term" value="P:cytokinin-activated signaling pathway"/>
    <property type="evidence" value="ECO:0007669"/>
    <property type="project" value="UniProtKB-KW"/>
</dbReference>
<evidence type="ECO:0000313" key="3">
    <source>
        <dbReference type="EMBL" id="KAG6605993.1"/>
    </source>
</evidence>
<dbReference type="GO" id="GO:0005829">
    <property type="term" value="C:cytosol"/>
    <property type="evidence" value="ECO:0007669"/>
    <property type="project" value="UniProtKB-SubCell"/>
</dbReference>
<evidence type="ECO:0000256" key="1">
    <source>
        <dbReference type="ARBA" id="ARBA00023012"/>
    </source>
</evidence>
<feature type="non-terminal residue" evidence="3">
    <location>
        <position position="1"/>
    </location>
</feature>
<dbReference type="Proteomes" id="UP000685013">
    <property type="component" value="Chromosome 2"/>
</dbReference>
<proteinExistence type="predicted"/>
<keyword evidence="2" id="KW-0932">Cytokinin signaling pathway</keyword>
<dbReference type="GO" id="GO:0043424">
    <property type="term" value="F:protein histidine kinase binding"/>
    <property type="evidence" value="ECO:0007669"/>
    <property type="project" value="UniProtKB-UniRule"/>
</dbReference>
<reference evidence="3 4" key="1">
    <citation type="journal article" date="2021" name="Hortic Res">
        <title>The domestication of Cucurbita argyrosperma as revealed by the genome of its wild relative.</title>
        <authorList>
            <person name="Barrera-Redondo J."/>
            <person name="Sanchez-de la Vega G."/>
            <person name="Aguirre-Liguori J.A."/>
            <person name="Castellanos-Morales G."/>
            <person name="Gutierrez-Guerrero Y.T."/>
            <person name="Aguirre-Dugua X."/>
            <person name="Aguirre-Planter E."/>
            <person name="Tenaillon M.I."/>
            <person name="Lira-Saade R."/>
            <person name="Eguiarte L.E."/>
        </authorList>
    </citation>
    <scope>NUCLEOTIDE SEQUENCE [LARGE SCALE GENOMIC DNA]</scope>
    <source>
        <strain evidence="3">JBR-2021</strain>
    </source>
</reference>
<keyword evidence="4" id="KW-1185">Reference proteome</keyword>
<comment type="domain">
    <text evidence="2">Histidine-containing phosphotransfer domain (HPt) contains an active histidine that mediates the phosphotransfer.</text>
</comment>
<dbReference type="EMBL" id="JAGKQH010000002">
    <property type="protein sequence ID" value="KAG6605993.1"/>
    <property type="molecule type" value="Genomic_DNA"/>
</dbReference>